<evidence type="ECO:0000313" key="2">
    <source>
        <dbReference type="EMBL" id="MET4683584.1"/>
    </source>
</evidence>
<evidence type="ECO:0000313" key="3">
    <source>
        <dbReference type="Proteomes" id="UP001549313"/>
    </source>
</evidence>
<organism evidence="2 3">
    <name type="scientific">Brevundimonas faecalis</name>
    <dbReference type="NCBI Taxonomy" id="947378"/>
    <lineage>
        <taxon>Bacteria</taxon>
        <taxon>Pseudomonadati</taxon>
        <taxon>Pseudomonadota</taxon>
        <taxon>Alphaproteobacteria</taxon>
        <taxon>Caulobacterales</taxon>
        <taxon>Caulobacteraceae</taxon>
        <taxon>Brevundimonas</taxon>
    </lineage>
</organism>
<feature type="signal peptide" evidence="1">
    <location>
        <begin position="1"/>
        <end position="26"/>
    </location>
</feature>
<comment type="caution">
    <text evidence="2">The sequence shown here is derived from an EMBL/GenBank/DDBJ whole genome shotgun (WGS) entry which is preliminary data.</text>
</comment>
<name>A0ABV2RAH7_9CAUL</name>
<gene>
    <name evidence="2" type="ORF">ABIE19_001493</name>
</gene>
<keyword evidence="3" id="KW-1185">Reference proteome</keyword>
<dbReference type="EMBL" id="JBEPTF010000001">
    <property type="protein sequence ID" value="MET4683584.1"/>
    <property type="molecule type" value="Genomic_DNA"/>
</dbReference>
<keyword evidence="1" id="KW-0732">Signal</keyword>
<dbReference type="RefSeq" id="WP_354088501.1">
    <property type="nucleotide sequence ID" value="NZ_JBEPTF010000001.1"/>
</dbReference>
<accession>A0ABV2RAH7</accession>
<dbReference type="Proteomes" id="UP001549313">
    <property type="component" value="Unassembled WGS sequence"/>
</dbReference>
<sequence>MQRRHLLLGGAAALALSSFPNRRALATTQAQGATQWKVRSSIGADAIAFLGPLAGGALYTRFYGEDATAFAARLSPEIRTSIADLWTRATAQGFGLLGPNLQVLFSTDGNDADIGALRIALQNREQAILPRYRQSNYWSESDWAWFSQNASQLDQIFAAMEVADFTGFRSERTAHLQARVAEIQRDLSRFDVITWQEKLTGRRFDPVIEVVLLHFAKPHGIKVQGQTFLQSADYDTPTTVRIAAHEMLHPPFDEKGPAAQAALEVLRRDALIMKIVTEHDPQWGYTTLEGMLNEDLVQALDQLISEALGIGRNPADRWRKADDGMHVLAAGLYGLLRQDRWVEQGGSIENWLTVATQAGRLAPSVLHSVASRVLERPVDRLWPLEEAR</sequence>
<feature type="chain" id="PRO_5045335503" evidence="1">
    <location>
        <begin position="27"/>
        <end position="388"/>
    </location>
</feature>
<protein>
    <submittedName>
        <fullName evidence="2">Uncharacterized protein</fullName>
    </submittedName>
</protein>
<evidence type="ECO:0000256" key="1">
    <source>
        <dbReference type="SAM" id="SignalP"/>
    </source>
</evidence>
<reference evidence="2 3" key="1">
    <citation type="submission" date="2024-06" db="EMBL/GenBank/DDBJ databases">
        <title>Sorghum-associated microbial communities from plants grown in Nebraska, USA.</title>
        <authorList>
            <person name="Schachtman D."/>
        </authorList>
    </citation>
    <scope>NUCLEOTIDE SEQUENCE [LARGE SCALE GENOMIC DNA]</scope>
    <source>
        <strain evidence="2 3">2814</strain>
    </source>
</reference>
<proteinExistence type="predicted"/>